<evidence type="ECO:0000313" key="4">
    <source>
        <dbReference type="Proteomes" id="UP001443914"/>
    </source>
</evidence>
<dbReference type="PANTHER" id="PTHR33116:SF86">
    <property type="entry name" value="REVERSE TRANSCRIPTASE DOMAIN-CONTAINING PROTEIN"/>
    <property type="match status" value="1"/>
</dbReference>
<dbReference type="InterPro" id="IPR012337">
    <property type="entry name" value="RNaseH-like_sf"/>
</dbReference>
<feature type="domain" description="RNase H type-1" evidence="1">
    <location>
        <begin position="496"/>
        <end position="614"/>
    </location>
</feature>
<dbReference type="AlphaFoldDB" id="A0AAW1GSM7"/>
<dbReference type="EMBL" id="JBDFQZ010000014">
    <property type="protein sequence ID" value="KAK9665401.1"/>
    <property type="molecule type" value="Genomic_DNA"/>
</dbReference>
<accession>A0AAW1GSM7</accession>
<dbReference type="CDD" id="cd06222">
    <property type="entry name" value="RNase_H_like"/>
    <property type="match status" value="1"/>
</dbReference>
<gene>
    <name evidence="3" type="ORF">RND81_14G109800</name>
</gene>
<keyword evidence="4" id="KW-1185">Reference proteome</keyword>
<dbReference type="Pfam" id="PF13966">
    <property type="entry name" value="zf-RVT"/>
    <property type="match status" value="1"/>
</dbReference>
<evidence type="ECO:0000259" key="2">
    <source>
        <dbReference type="Pfam" id="PF13966"/>
    </source>
</evidence>
<protein>
    <recommendedName>
        <fullName evidence="5">Reverse transcriptase</fullName>
    </recommendedName>
</protein>
<dbReference type="PANTHER" id="PTHR33116">
    <property type="entry name" value="REVERSE TRANSCRIPTASE ZINC-BINDING DOMAIN-CONTAINING PROTEIN-RELATED-RELATED"/>
    <property type="match status" value="1"/>
</dbReference>
<proteinExistence type="predicted"/>
<reference evidence="3" key="1">
    <citation type="submission" date="2024-03" db="EMBL/GenBank/DDBJ databases">
        <title>WGS assembly of Saponaria officinalis var. Norfolk2.</title>
        <authorList>
            <person name="Jenkins J."/>
            <person name="Shu S."/>
            <person name="Grimwood J."/>
            <person name="Barry K."/>
            <person name="Goodstein D."/>
            <person name="Schmutz J."/>
            <person name="Leebens-Mack J."/>
            <person name="Osbourn A."/>
        </authorList>
    </citation>
    <scope>NUCLEOTIDE SEQUENCE [LARGE SCALE GENOMIC DNA]</scope>
    <source>
        <strain evidence="3">JIC</strain>
    </source>
</reference>
<comment type="caution">
    <text evidence="3">The sequence shown here is derived from an EMBL/GenBank/DDBJ whole genome shotgun (WGS) entry which is preliminary data.</text>
</comment>
<dbReference type="InterPro" id="IPR026960">
    <property type="entry name" value="RVT-Znf"/>
</dbReference>
<evidence type="ECO:0000313" key="3">
    <source>
        <dbReference type="EMBL" id="KAK9665401.1"/>
    </source>
</evidence>
<evidence type="ECO:0008006" key="5">
    <source>
        <dbReference type="Google" id="ProtNLM"/>
    </source>
</evidence>
<organism evidence="3 4">
    <name type="scientific">Saponaria officinalis</name>
    <name type="common">Common soapwort</name>
    <name type="synonym">Lychnis saponaria</name>
    <dbReference type="NCBI Taxonomy" id="3572"/>
    <lineage>
        <taxon>Eukaryota</taxon>
        <taxon>Viridiplantae</taxon>
        <taxon>Streptophyta</taxon>
        <taxon>Embryophyta</taxon>
        <taxon>Tracheophyta</taxon>
        <taxon>Spermatophyta</taxon>
        <taxon>Magnoliopsida</taxon>
        <taxon>eudicotyledons</taxon>
        <taxon>Gunneridae</taxon>
        <taxon>Pentapetalae</taxon>
        <taxon>Caryophyllales</taxon>
        <taxon>Caryophyllaceae</taxon>
        <taxon>Caryophylleae</taxon>
        <taxon>Saponaria</taxon>
    </lineage>
</organism>
<dbReference type="SUPFAM" id="SSF53098">
    <property type="entry name" value="Ribonuclease H-like"/>
    <property type="match status" value="1"/>
</dbReference>
<dbReference type="GO" id="GO:0003676">
    <property type="term" value="F:nucleic acid binding"/>
    <property type="evidence" value="ECO:0007669"/>
    <property type="project" value="InterPro"/>
</dbReference>
<dbReference type="Pfam" id="PF13456">
    <property type="entry name" value="RVT_3"/>
    <property type="match status" value="1"/>
</dbReference>
<evidence type="ECO:0000259" key="1">
    <source>
        <dbReference type="Pfam" id="PF13456"/>
    </source>
</evidence>
<name>A0AAW1GSM7_SAPOF</name>
<dbReference type="GO" id="GO:0004523">
    <property type="term" value="F:RNA-DNA hybrid ribonuclease activity"/>
    <property type="evidence" value="ECO:0007669"/>
    <property type="project" value="InterPro"/>
</dbReference>
<feature type="domain" description="Reverse transcriptase zinc-binding" evidence="2">
    <location>
        <begin position="318"/>
        <end position="389"/>
    </location>
</feature>
<dbReference type="Proteomes" id="UP001443914">
    <property type="component" value="Unassembled WGS sequence"/>
</dbReference>
<sequence length="642" mass="73033">MLRKAAHEGKIHGARVCRGAPRISHLFFADDSILFARANHRECSIIADITSKYEGASGQKINYSKSEITFSKKVTGSTREEIREILNVREVDKHNKYLGLPTIIGRSKKIIFDSIKERMWKKVQGWKEKTLSKSGIEVLIKSVVQALPTYMMSLFLFPEETINDLHSLLARFWWGLNVWRLMNNPKSLAYETLKAKYFKAKYFKNGSILDSRLGYDPSYTWRSLWSSKALLLEGLKWRVGNGRMCELIDADRREWDVTALQQTFYEEDVNDILGIPISNRLPEDIQTWCFDKRGMYTVRSGYWLGMSGHINEGSISENNNSLAWNLCWKLDVPPKLSHFVWRACANILPVKANLHQRHIVSDPLCSVCGSDVETPCHAMFLCQHGHGIWMSISWRDLSRDAPKSSFICWLEWMPQRVDNDELCNILSLTWAAWTTRNMTLFDEDPPKVAHIMMGFSRLVADYRLYAKMVFDPYGYHLSTSPSTWIPPQLGIIKINSDAAVFENGEVGWGAVVRDSDGHVLSLACKRFRGRCSPEIAEGGAAKFGILLAKRMGVHRVSFESDALGLVEAVRKGRLDRNSLGLLVEDICVILHSFDSFNSTHVKRGGNTIAHYAARFITDVGVESTFVSDFPPVFLNLAELDMK</sequence>
<dbReference type="InterPro" id="IPR044730">
    <property type="entry name" value="RNase_H-like_dom_plant"/>
</dbReference>
<dbReference type="InterPro" id="IPR036397">
    <property type="entry name" value="RNaseH_sf"/>
</dbReference>
<dbReference type="Gene3D" id="3.30.420.10">
    <property type="entry name" value="Ribonuclease H-like superfamily/Ribonuclease H"/>
    <property type="match status" value="1"/>
</dbReference>
<dbReference type="InterPro" id="IPR002156">
    <property type="entry name" value="RNaseH_domain"/>
</dbReference>